<dbReference type="PANTHER" id="PTHR43022:SF1">
    <property type="entry name" value="PROTEIN SMF"/>
    <property type="match status" value="1"/>
</dbReference>
<dbReference type="InterPro" id="IPR057666">
    <property type="entry name" value="DrpA_SLOG"/>
</dbReference>
<protein>
    <submittedName>
        <fullName evidence="4">DNA polymerase III subunit beta</fullName>
    </submittedName>
    <submittedName>
        <fullName evidence="3">DNA protecting protein DprA</fullName>
    </submittedName>
</protein>
<dbReference type="PANTHER" id="PTHR43022">
    <property type="entry name" value="PROTEIN SMF"/>
    <property type="match status" value="1"/>
</dbReference>
<evidence type="ECO:0000313" key="6">
    <source>
        <dbReference type="Proteomes" id="UP000216797"/>
    </source>
</evidence>
<feature type="domain" description="Smf/DprA SLOG" evidence="2">
    <location>
        <begin position="74"/>
        <end position="284"/>
    </location>
</feature>
<reference evidence="3 5" key="1">
    <citation type="submission" date="2014-12" db="EMBL/GenBank/DDBJ databases">
        <title>Draft genome sequences of 29 type strains of Enterococci.</title>
        <authorList>
            <person name="Zhong Z."/>
            <person name="Sun Z."/>
            <person name="Liu W."/>
            <person name="Zhang W."/>
            <person name="Zhang H."/>
        </authorList>
    </citation>
    <scope>NUCLEOTIDE SEQUENCE [LARGE SCALE GENOMIC DNA]</scope>
    <source>
        <strain evidence="3 5">DSM 21207</strain>
    </source>
</reference>
<dbReference type="Gene3D" id="3.40.50.450">
    <property type="match status" value="1"/>
</dbReference>
<dbReference type="AlphaFoldDB" id="A0A1L8R3A0"/>
<evidence type="ECO:0000256" key="1">
    <source>
        <dbReference type="ARBA" id="ARBA00006525"/>
    </source>
</evidence>
<evidence type="ECO:0000259" key="2">
    <source>
        <dbReference type="Pfam" id="PF02481"/>
    </source>
</evidence>
<dbReference type="Proteomes" id="UP000182835">
    <property type="component" value="Unassembled WGS sequence"/>
</dbReference>
<name>A0A1L8R3A0_9ENTE</name>
<dbReference type="STRING" id="317010.RU96_GL001334"/>
<comment type="similarity">
    <text evidence="1">Belongs to the DprA/Smf family.</text>
</comment>
<gene>
    <name evidence="4" type="ORF">AKL21_12605</name>
    <name evidence="3" type="ORF">RU96_GL001334</name>
</gene>
<dbReference type="InterPro" id="IPR003488">
    <property type="entry name" value="DprA"/>
</dbReference>
<dbReference type="Proteomes" id="UP000216797">
    <property type="component" value="Unassembled WGS sequence"/>
</dbReference>
<keyword evidence="6" id="KW-1185">Reference proteome</keyword>
<comment type="caution">
    <text evidence="3">The sequence shown here is derived from an EMBL/GenBank/DDBJ whole genome shotgun (WGS) entry which is preliminary data.</text>
</comment>
<proteinExistence type="inferred from homology"/>
<accession>A0A1L8R3A0</accession>
<dbReference type="EMBL" id="LHUG01000018">
    <property type="protein sequence ID" value="PAA99805.1"/>
    <property type="molecule type" value="Genomic_DNA"/>
</dbReference>
<dbReference type="EMBL" id="JXKG01000023">
    <property type="protein sequence ID" value="OJG14187.1"/>
    <property type="molecule type" value="Genomic_DNA"/>
</dbReference>
<evidence type="ECO:0000313" key="3">
    <source>
        <dbReference type="EMBL" id="OJG14187.1"/>
    </source>
</evidence>
<organism evidence="3 5">
    <name type="scientific">Enterococcus canintestini</name>
    <dbReference type="NCBI Taxonomy" id="317010"/>
    <lineage>
        <taxon>Bacteria</taxon>
        <taxon>Bacillati</taxon>
        <taxon>Bacillota</taxon>
        <taxon>Bacilli</taxon>
        <taxon>Lactobacillales</taxon>
        <taxon>Enterococcaceae</taxon>
        <taxon>Enterococcus</taxon>
    </lineage>
</organism>
<dbReference type="NCBIfam" id="TIGR00732">
    <property type="entry name" value="dprA"/>
    <property type="match status" value="1"/>
</dbReference>
<dbReference type="OrthoDB" id="9785707at2"/>
<sequence length="288" mass="32640">MNREWFLLKLALVKGAGIITKWRIFEYAQKQKYFDFTASELRPFLSKRCDIFVFCNDWNFLTKEVLQQKLKGQKYITLDSPLYPERLRQLPQPPFVLFYEGKIELLQQEKVIAFVGSRNVSAYGQEIVKKFVPPLSVQGYTIVSGLAKGVDSYSHLAAMQSFGNTIGVVGCGLDICYPKEVFSIYWEMLKKQLVISEYPYGTPVRKYHFPMRNRIIAGLAQAVCVVEARAKSGSLTTAQLALDTGKEVFAFPGDILNGRSTGCLQLIQDGAKCIISLKDILEEMPNFE</sequence>
<reference evidence="4 6" key="2">
    <citation type="submission" date="2015-08" db="EMBL/GenBank/DDBJ databases">
        <title>Enterococcus genome sequence.</title>
        <authorList>
            <person name="Acedo J.Z."/>
            <person name="Vederas J.C."/>
        </authorList>
    </citation>
    <scope>NUCLEOTIDE SEQUENCE [LARGE SCALE GENOMIC DNA]</scope>
    <source>
        <strain evidence="4 6">49</strain>
    </source>
</reference>
<dbReference type="SUPFAM" id="SSF102405">
    <property type="entry name" value="MCP/YpsA-like"/>
    <property type="match status" value="1"/>
</dbReference>
<evidence type="ECO:0000313" key="4">
    <source>
        <dbReference type="EMBL" id="PAA99805.1"/>
    </source>
</evidence>
<dbReference type="GO" id="GO:0009294">
    <property type="term" value="P:DNA-mediated transformation"/>
    <property type="evidence" value="ECO:0007669"/>
    <property type="project" value="InterPro"/>
</dbReference>
<dbReference type="Pfam" id="PF02481">
    <property type="entry name" value="DNA_processg_A"/>
    <property type="match status" value="1"/>
</dbReference>
<dbReference type="RefSeq" id="WP_071865555.1">
    <property type="nucleotide sequence ID" value="NZ_JBHLVQ010000034.1"/>
</dbReference>
<evidence type="ECO:0000313" key="5">
    <source>
        <dbReference type="Proteomes" id="UP000182835"/>
    </source>
</evidence>